<evidence type="ECO:0000313" key="8">
    <source>
        <dbReference type="Proteomes" id="UP001162162"/>
    </source>
</evidence>
<evidence type="ECO:0000256" key="1">
    <source>
        <dbReference type="ARBA" id="ARBA00022723"/>
    </source>
</evidence>
<proteinExistence type="predicted"/>
<evidence type="ECO:0000256" key="2">
    <source>
        <dbReference type="ARBA" id="ARBA00022737"/>
    </source>
</evidence>
<dbReference type="SMART" id="SM00355">
    <property type="entry name" value="ZnF_C2H2"/>
    <property type="match status" value="3"/>
</dbReference>
<evidence type="ECO:0000256" key="3">
    <source>
        <dbReference type="ARBA" id="ARBA00022771"/>
    </source>
</evidence>
<dbReference type="SUPFAM" id="SSF57667">
    <property type="entry name" value="beta-beta-alpha zinc fingers"/>
    <property type="match status" value="2"/>
</dbReference>
<evidence type="ECO:0000259" key="6">
    <source>
        <dbReference type="PROSITE" id="PS50157"/>
    </source>
</evidence>
<evidence type="ECO:0000256" key="5">
    <source>
        <dbReference type="PROSITE-ProRule" id="PRU00042"/>
    </source>
</evidence>
<evidence type="ECO:0000313" key="7">
    <source>
        <dbReference type="EMBL" id="KAJ8938078.1"/>
    </source>
</evidence>
<sequence>MPSEDTEMKFFVDTSYNSETNVMSIKSGVNQIASEIEMESPKGHKLIEDVAETRYCKLCPYVARRKIDLSKHVLIHQRSLKSRTYDCSFCSYKAKQKNNLVRHMLIHKDASETKHKSHLTRHMLIHKDSSEMTYQCALCSYKAKQKDYLRRHMWIHKDASEIKTFDCSFVPTSRNGKAI</sequence>
<name>A0AAV8XJ21_9CUCU</name>
<protein>
    <recommendedName>
        <fullName evidence="6">C2H2-type domain-containing protein</fullName>
    </recommendedName>
</protein>
<keyword evidence="8" id="KW-1185">Reference proteome</keyword>
<dbReference type="Proteomes" id="UP001162162">
    <property type="component" value="Unassembled WGS sequence"/>
</dbReference>
<comment type="caution">
    <text evidence="7">The sequence shown here is derived from an EMBL/GenBank/DDBJ whole genome shotgun (WGS) entry which is preliminary data.</text>
</comment>
<accession>A0AAV8XJ21</accession>
<feature type="domain" description="C2H2-type" evidence="6">
    <location>
        <begin position="134"/>
        <end position="161"/>
    </location>
</feature>
<dbReference type="EMBL" id="JAPWTK010000586">
    <property type="protein sequence ID" value="KAJ8938078.1"/>
    <property type="molecule type" value="Genomic_DNA"/>
</dbReference>
<dbReference type="InterPro" id="IPR050688">
    <property type="entry name" value="Zinc_finger/UBP_domain"/>
</dbReference>
<reference evidence="7" key="1">
    <citation type="journal article" date="2023" name="Insect Mol. Biol.">
        <title>Genome sequencing provides insights into the evolution of gene families encoding plant cell wall-degrading enzymes in longhorned beetles.</title>
        <authorList>
            <person name="Shin N.R."/>
            <person name="Okamura Y."/>
            <person name="Kirsch R."/>
            <person name="Pauchet Y."/>
        </authorList>
    </citation>
    <scope>NUCLEOTIDE SEQUENCE</scope>
    <source>
        <strain evidence="7">AMC_N1</strain>
    </source>
</reference>
<dbReference type="GO" id="GO:0005634">
    <property type="term" value="C:nucleus"/>
    <property type="evidence" value="ECO:0007669"/>
    <property type="project" value="TreeGrafter"/>
</dbReference>
<dbReference type="PROSITE" id="PS50157">
    <property type="entry name" value="ZINC_FINGER_C2H2_2"/>
    <property type="match status" value="2"/>
</dbReference>
<keyword evidence="1" id="KW-0479">Metal-binding</keyword>
<keyword evidence="3 5" id="KW-0863">Zinc-finger</keyword>
<dbReference type="GO" id="GO:0045944">
    <property type="term" value="P:positive regulation of transcription by RNA polymerase II"/>
    <property type="evidence" value="ECO:0007669"/>
    <property type="project" value="TreeGrafter"/>
</dbReference>
<dbReference type="PANTHER" id="PTHR24403">
    <property type="entry name" value="ZINC FINGER PROTEIN"/>
    <property type="match status" value="1"/>
</dbReference>
<dbReference type="PANTHER" id="PTHR24403:SF67">
    <property type="entry name" value="FI01116P-RELATED"/>
    <property type="match status" value="1"/>
</dbReference>
<dbReference type="InterPro" id="IPR036236">
    <property type="entry name" value="Znf_C2H2_sf"/>
</dbReference>
<keyword evidence="4" id="KW-0862">Zinc</keyword>
<dbReference type="InterPro" id="IPR013087">
    <property type="entry name" value="Znf_C2H2_type"/>
</dbReference>
<dbReference type="AlphaFoldDB" id="A0AAV8XJ21"/>
<gene>
    <name evidence="7" type="ORF">NQ318_021752</name>
</gene>
<dbReference type="Gene3D" id="3.30.160.60">
    <property type="entry name" value="Classic Zinc Finger"/>
    <property type="match status" value="2"/>
</dbReference>
<feature type="domain" description="C2H2-type" evidence="6">
    <location>
        <begin position="85"/>
        <end position="112"/>
    </location>
</feature>
<dbReference type="Pfam" id="PF13909">
    <property type="entry name" value="zf-H2C2_5"/>
    <property type="match status" value="1"/>
</dbReference>
<keyword evidence="2" id="KW-0677">Repeat</keyword>
<dbReference type="GO" id="GO:0008270">
    <property type="term" value="F:zinc ion binding"/>
    <property type="evidence" value="ECO:0007669"/>
    <property type="project" value="UniProtKB-KW"/>
</dbReference>
<evidence type="ECO:0000256" key="4">
    <source>
        <dbReference type="ARBA" id="ARBA00022833"/>
    </source>
</evidence>
<organism evidence="7 8">
    <name type="scientific">Aromia moschata</name>
    <dbReference type="NCBI Taxonomy" id="1265417"/>
    <lineage>
        <taxon>Eukaryota</taxon>
        <taxon>Metazoa</taxon>
        <taxon>Ecdysozoa</taxon>
        <taxon>Arthropoda</taxon>
        <taxon>Hexapoda</taxon>
        <taxon>Insecta</taxon>
        <taxon>Pterygota</taxon>
        <taxon>Neoptera</taxon>
        <taxon>Endopterygota</taxon>
        <taxon>Coleoptera</taxon>
        <taxon>Polyphaga</taxon>
        <taxon>Cucujiformia</taxon>
        <taxon>Chrysomeloidea</taxon>
        <taxon>Cerambycidae</taxon>
        <taxon>Cerambycinae</taxon>
        <taxon>Callichromatini</taxon>
        <taxon>Aromia</taxon>
    </lineage>
</organism>